<name>A0ABV9YT20_9PSEU</name>
<organism evidence="3 4">
    <name type="scientific">Actinomycetospora atypica</name>
    <dbReference type="NCBI Taxonomy" id="1290095"/>
    <lineage>
        <taxon>Bacteria</taxon>
        <taxon>Bacillati</taxon>
        <taxon>Actinomycetota</taxon>
        <taxon>Actinomycetes</taxon>
        <taxon>Pseudonocardiales</taxon>
        <taxon>Pseudonocardiaceae</taxon>
        <taxon>Actinomycetospora</taxon>
    </lineage>
</organism>
<feature type="transmembrane region" description="Helical" evidence="2">
    <location>
        <begin position="32"/>
        <end position="51"/>
    </location>
</feature>
<feature type="region of interest" description="Disordered" evidence="1">
    <location>
        <begin position="1"/>
        <end position="28"/>
    </location>
</feature>
<protein>
    <submittedName>
        <fullName evidence="3">Uncharacterized protein</fullName>
    </submittedName>
</protein>
<dbReference type="RefSeq" id="WP_378038107.1">
    <property type="nucleotide sequence ID" value="NZ_JBHSIV010000026.1"/>
</dbReference>
<evidence type="ECO:0000313" key="3">
    <source>
        <dbReference type="EMBL" id="MFC5064767.1"/>
    </source>
</evidence>
<gene>
    <name evidence="3" type="ORF">ACFPBZ_21265</name>
</gene>
<evidence type="ECO:0000313" key="4">
    <source>
        <dbReference type="Proteomes" id="UP001595947"/>
    </source>
</evidence>
<keyword evidence="4" id="KW-1185">Reference proteome</keyword>
<feature type="compositionally biased region" description="Low complexity" evidence="1">
    <location>
        <begin position="9"/>
        <end position="20"/>
    </location>
</feature>
<keyword evidence="2" id="KW-1133">Transmembrane helix</keyword>
<feature type="compositionally biased region" description="Pro residues" evidence="1">
    <location>
        <begin position="191"/>
        <end position="204"/>
    </location>
</feature>
<dbReference type="EMBL" id="JBHSIV010000026">
    <property type="protein sequence ID" value="MFC5064767.1"/>
    <property type="molecule type" value="Genomic_DNA"/>
</dbReference>
<feature type="region of interest" description="Disordered" evidence="1">
    <location>
        <begin position="151"/>
        <end position="218"/>
    </location>
</feature>
<keyword evidence="2" id="KW-0812">Transmembrane</keyword>
<comment type="caution">
    <text evidence="3">The sequence shown here is derived from an EMBL/GenBank/DDBJ whole genome shotgun (WGS) entry which is preliminary data.</text>
</comment>
<reference evidence="4" key="1">
    <citation type="journal article" date="2019" name="Int. J. Syst. Evol. Microbiol.">
        <title>The Global Catalogue of Microorganisms (GCM) 10K type strain sequencing project: providing services to taxonomists for standard genome sequencing and annotation.</title>
        <authorList>
            <consortium name="The Broad Institute Genomics Platform"/>
            <consortium name="The Broad Institute Genome Sequencing Center for Infectious Disease"/>
            <person name="Wu L."/>
            <person name="Ma J."/>
        </authorList>
    </citation>
    <scope>NUCLEOTIDE SEQUENCE [LARGE SCALE GENOMIC DNA]</scope>
    <source>
        <strain evidence="4">CGMCC 4.7093</strain>
    </source>
</reference>
<proteinExistence type="predicted"/>
<feature type="transmembrane region" description="Helical" evidence="2">
    <location>
        <begin position="57"/>
        <end position="75"/>
    </location>
</feature>
<sequence length="277" mass="29742">MADHHGPINVNVNVSQSQSQTRSQHNTNNGRSGCLTVFGFLILVGIIGKAFEASPVLGGLIVTVIVVAVAWGLLARYNAEQEEKRAEAAKAAAAAKAAEVRSEIESRASIDAVGGCGWCGYPESHRGATGHPVHPRDWHALDVEEAVRAANGSPGANSAPHLVDPQSAPRPNVLPQPQRAPEPRPEVVRPVSPPVTPATPPLPRAPQRSSGMRRPPRVEQHDELLAQLRYDDAGECQWCGSPSEHRTEFGRVVHPAKFHRAEYEAERTLRDGGTAKA</sequence>
<accession>A0ABV9YT20</accession>
<dbReference type="Proteomes" id="UP001595947">
    <property type="component" value="Unassembled WGS sequence"/>
</dbReference>
<evidence type="ECO:0000256" key="1">
    <source>
        <dbReference type="SAM" id="MobiDB-lite"/>
    </source>
</evidence>
<keyword evidence="2" id="KW-0472">Membrane</keyword>
<evidence type="ECO:0000256" key="2">
    <source>
        <dbReference type="SAM" id="Phobius"/>
    </source>
</evidence>